<dbReference type="InterPro" id="IPR014014">
    <property type="entry name" value="RNA_helicase_DEAD_Q_motif"/>
</dbReference>
<dbReference type="SUPFAM" id="SSF52540">
    <property type="entry name" value="P-loop containing nucleoside triphosphate hydrolases"/>
    <property type="match status" value="1"/>
</dbReference>
<evidence type="ECO:0000256" key="14">
    <source>
        <dbReference type="ARBA" id="ARBA00038213"/>
    </source>
</evidence>
<protein>
    <recommendedName>
        <fullName evidence="4">RNA helicase</fullName>
        <ecNumber evidence="4">3.6.4.13</ecNumber>
    </recommendedName>
</protein>
<evidence type="ECO:0000256" key="6">
    <source>
        <dbReference type="ARBA" id="ARBA00022525"/>
    </source>
</evidence>
<evidence type="ECO:0000256" key="1">
    <source>
        <dbReference type="ARBA" id="ARBA00004123"/>
    </source>
</evidence>
<dbReference type="GO" id="GO:0071555">
    <property type="term" value="P:cell wall organization"/>
    <property type="evidence" value="ECO:0007669"/>
    <property type="project" value="UniProtKB-KW"/>
</dbReference>
<dbReference type="InterPro" id="IPR027417">
    <property type="entry name" value="P-loop_NTPase"/>
</dbReference>
<keyword evidence="13" id="KW-0961">Cell wall biogenesis/degradation</keyword>
<evidence type="ECO:0000256" key="2">
    <source>
        <dbReference type="ARBA" id="ARBA00004191"/>
    </source>
</evidence>
<dbReference type="Gene3D" id="3.40.50.300">
    <property type="entry name" value="P-loop containing nucleotide triphosphate hydrolases"/>
    <property type="match status" value="2"/>
</dbReference>
<dbReference type="CDD" id="cd17950">
    <property type="entry name" value="DEADc_DDX39"/>
    <property type="match status" value="1"/>
</dbReference>
<name>A0A498HNA4_MALDO</name>
<dbReference type="SMART" id="SM00710">
    <property type="entry name" value="PbH1"/>
    <property type="match status" value="8"/>
</dbReference>
<evidence type="ECO:0000256" key="8">
    <source>
        <dbReference type="ARBA" id="ARBA00022801"/>
    </source>
</evidence>
<keyword evidence="6" id="KW-0964">Secreted</keyword>
<comment type="similarity">
    <text evidence="14">Belongs to the DEAD box helicase family. DECD subfamily.</text>
</comment>
<dbReference type="Gene3D" id="2.160.20.10">
    <property type="entry name" value="Single-stranded right-handed beta-helix, Pectin lyase-like"/>
    <property type="match status" value="2"/>
</dbReference>
<evidence type="ECO:0000259" key="21">
    <source>
        <dbReference type="PROSITE" id="PS51194"/>
    </source>
</evidence>
<dbReference type="InterPro" id="IPR001650">
    <property type="entry name" value="Helicase_C-like"/>
</dbReference>
<dbReference type="InterPro" id="IPR012334">
    <property type="entry name" value="Pectin_lyas_fold"/>
</dbReference>
<keyword evidence="7" id="KW-0547">Nucleotide-binding</keyword>
<feature type="domain" description="Helicase ATP-binding" evidence="20">
    <location>
        <begin position="83"/>
        <end position="256"/>
    </location>
</feature>
<dbReference type="Pfam" id="PF00270">
    <property type="entry name" value="DEAD"/>
    <property type="match status" value="1"/>
</dbReference>
<dbReference type="InterPro" id="IPR000743">
    <property type="entry name" value="Glyco_hydro_28"/>
</dbReference>
<dbReference type="SUPFAM" id="SSF51126">
    <property type="entry name" value="Pectin lyase-like"/>
    <property type="match status" value="2"/>
</dbReference>
<dbReference type="GO" id="GO:0003724">
    <property type="term" value="F:RNA helicase activity"/>
    <property type="evidence" value="ECO:0007669"/>
    <property type="project" value="UniProtKB-EC"/>
</dbReference>
<evidence type="ECO:0000256" key="5">
    <source>
        <dbReference type="ARBA" id="ARBA00022512"/>
    </source>
</evidence>
<dbReference type="PANTHER" id="PTHR31375">
    <property type="match status" value="1"/>
</dbReference>
<gene>
    <name evidence="23" type="ORF">DVH24_012113</name>
</gene>
<dbReference type="InterPro" id="IPR011050">
    <property type="entry name" value="Pectin_lyase_fold/virulence"/>
</dbReference>
<accession>A0A498HNA4</accession>
<keyword evidence="9" id="KW-0347">Helicase</keyword>
<proteinExistence type="inferred from homology"/>
<evidence type="ECO:0000256" key="16">
    <source>
        <dbReference type="ARBA" id="ARBA00065936"/>
    </source>
</evidence>
<dbReference type="InterPro" id="IPR011545">
    <property type="entry name" value="DEAD/DEAH_box_helicase_dom"/>
</dbReference>
<comment type="function">
    <text evidence="15">ATP-dependent RNA helicase involved in pre-mRNA splicing. Required for the export of mRNA out of the nucleus. In addition to ssRNA and dsRNA, binds dsDNA, but not ssDNA.</text>
</comment>
<dbReference type="GO" id="GO:0004650">
    <property type="term" value="F:polygalacturonase activity"/>
    <property type="evidence" value="ECO:0007669"/>
    <property type="project" value="InterPro"/>
</dbReference>
<dbReference type="EC" id="3.6.4.13" evidence="4"/>
<evidence type="ECO:0000256" key="17">
    <source>
        <dbReference type="PROSITE-ProRule" id="PRU00552"/>
    </source>
</evidence>
<comment type="similarity">
    <text evidence="3 19">Belongs to the glycosyl hydrolase 28 family.</text>
</comment>
<dbReference type="PROSITE" id="PS51194">
    <property type="entry name" value="HELICASE_CTER"/>
    <property type="match status" value="1"/>
</dbReference>
<dbReference type="Proteomes" id="UP000290289">
    <property type="component" value="Chromosome 15"/>
</dbReference>
<dbReference type="SMART" id="SM00490">
    <property type="entry name" value="HELICc"/>
    <property type="match status" value="1"/>
</dbReference>
<feature type="short sequence motif" description="Q motif" evidence="17">
    <location>
        <begin position="52"/>
        <end position="80"/>
    </location>
</feature>
<keyword evidence="5" id="KW-0134">Cell wall</keyword>
<dbReference type="GO" id="GO:0003676">
    <property type="term" value="F:nucleic acid binding"/>
    <property type="evidence" value="ECO:0007669"/>
    <property type="project" value="InterPro"/>
</dbReference>
<dbReference type="EMBL" id="RDQH01000341">
    <property type="protein sequence ID" value="RXH72429.1"/>
    <property type="molecule type" value="Genomic_DNA"/>
</dbReference>
<evidence type="ECO:0000259" key="22">
    <source>
        <dbReference type="PROSITE" id="PS51195"/>
    </source>
</evidence>
<evidence type="ECO:0000256" key="11">
    <source>
        <dbReference type="ARBA" id="ARBA00023242"/>
    </source>
</evidence>
<keyword evidence="11" id="KW-0539">Nucleus</keyword>
<keyword evidence="24" id="KW-1185">Reference proteome</keyword>
<evidence type="ECO:0000256" key="7">
    <source>
        <dbReference type="ARBA" id="ARBA00022741"/>
    </source>
</evidence>
<evidence type="ECO:0000256" key="13">
    <source>
        <dbReference type="ARBA" id="ARBA00023316"/>
    </source>
</evidence>
<dbReference type="CDD" id="cd18787">
    <property type="entry name" value="SF2_C_DEAD"/>
    <property type="match status" value="1"/>
</dbReference>
<evidence type="ECO:0000313" key="24">
    <source>
        <dbReference type="Proteomes" id="UP000290289"/>
    </source>
</evidence>
<dbReference type="InterPro" id="IPR006626">
    <property type="entry name" value="PbH1"/>
</dbReference>
<dbReference type="STRING" id="3750.A0A498HNA4"/>
<evidence type="ECO:0000256" key="19">
    <source>
        <dbReference type="RuleBase" id="RU361169"/>
    </source>
</evidence>
<reference evidence="23 24" key="1">
    <citation type="submission" date="2018-10" db="EMBL/GenBank/DDBJ databases">
        <title>A high-quality apple genome assembly.</title>
        <authorList>
            <person name="Hu J."/>
        </authorList>
    </citation>
    <scope>NUCLEOTIDE SEQUENCE [LARGE SCALE GENOMIC DNA]</scope>
    <source>
        <strain evidence="24">cv. HFTH1</strain>
        <tissue evidence="23">Young leaf</tissue>
    </source>
</reference>
<sequence>MRLPIPNMGETRDDVYDEELVDYEEEEEKAPDSAAKVNGEAPKKGYVGIHSSGFRDFLLKPELLRSIVDSGFEHPSEVQHECIPQAILGMDVICQAKSGMGKTAVFVLSSLQQIDPVAGQVSALVLCHTRELAYQICHEFERFSTYLPDLKVAVFYGGVNIKLHKDLLKNECPHIVVGTPGRILALARDKDLSLKNVRHFILDECDKMLESLDMRRDVQEIFKMTPHDKQVMMFSATLSKDIRPVCKKFMQDPMEIYVDDEAKLTLHGLVQHYIKLTEAEKNRKLNDLLDALDFNQVVIFVKSVSRAAELNKLLSECNFPSICIHSGMSQEERLKRYKGFKEGQNRILVATDLVGRGIDIERVNIVINYDMPDSADTYLHRVGRAGRFGTKGLAITFVSSAADSDVLNDVQERFEVDIKELPEQIDTATYMDVIFKMVSIYKNFYLLFHLAILLSELLRTSLMLYIALTSFVFGAVVETRSNIFNVLDYGAFADGQHDDSEAFLKAWKELCEAEGSYYGLPMLEIPCGKTFKLKPVHFQGPCKSRSVQIKFFGTIIAPAYISGWTGCVGNSWLLFSNVDNLMINGSGKIDGQGENWWHKPKEHQKHKEIIRYQSLDFQGKGNCYSPAALRLSNCSNLHLRGLTHVNSPRSHIYISNSENVTLTNLNITAPESSPNTDGIHLSSSKNVSIHESTIATGDDCIAIKRNCSKINIKGIMCGPGHGISVGSLGAQGAYETVEEVFVGNCTFTESMYGARIKTWQGGSGYARNIHFQHIHLREAKNPIIIDQFYCNGRHDCKNSTEAVSVSNVTYFGVRGTSARKDAITLKCASTNCTNISMNKINISSWDYGSEVSAYCLNAKGTSSCTTPTVPCLNGVCEGGGDCGSEDFDLHLVSFLFLFIATSSFGIGYGQNGTYNVFDFGASGDGVADDSQTWQRACGTPGSSQALSIPQGKTYLLNPLRFLGPCKSNNVQIQVDGNIVGPSDPNVWTTACESGCWLCFEDVKGLIIKGSGHVNGKGAIWWNQALHFHKCDNLQLSGFTSQDSPRNHIMIHQCTGVHISSVHLNAPANSPNTDGIDISLSSQIDIHDSSVGTSDDCIAIKGGSSFVNITNVACGPGHGISLGQGEADDRVEQVHVQHCTFTNTQNGARIKTWKGGYGYAKSIFFSQITLVLAQNPIIIDQHYIDTTKSKDSVI</sequence>
<dbReference type="PROSITE" id="PS00502">
    <property type="entry name" value="POLYGALACTURONASE"/>
    <property type="match status" value="1"/>
</dbReference>
<dbReference type="FunFam" id="3.40.50.300:FF:000168">
    <property type="entry name" value="DEAD-box ATP-dependent RNA helicase 56-like"/>
    <property type="match status" value="1"/>
</dbReference>
<feature type="active site" evidence="18">
    <location>
        <position position="721"/>
    </location>
</feature>
<evidence type="ECO:0000256" key="4">
    <source>
        <dbReference type="ARBA" id="ARBA00012552"/>
    </source>
</evidence>
<keyword evidence="8 19" id="KW-0378">Hydrolase</keyword>
<dbReference type="FunFam" id="3.40.50.300:FF:000111">
    <property type="entry name" value="DEAD-box ATP-dependent RNA helicase"/>
    <property type="match status" value="1"/>
</dbReference>
<evidence type="ECO:0000256" key="18">
    <source>
        <dbReference type="PROSITE-ProRule" id="PRU10052"/>
    </source>
</evidence>
<dbReference type="FunFam" id="2.160.20.10:FF:000056">
    <property type="entry name" value="Pectin lyase-like superfamily protein"/>
    <property type="match status" value="1"/>
</dbReference>
<dbReference type="PROSITE" id="PS51195">
    <property type="entry name" value="Q_MOTIF"/>
    <property type="match status" value="1"/>
</dbReference>
<evidence type="ECO:0000313" key="23">
    <source>
        <dbReference type="EMBL" id="RXH72429.1"/>
    </source>
</evidence>
<evidence type="ECO:0000256" key="15">
    <source>
        <dbReference type="ARBA" id="ARBA00059197"/>
    </source>
</evidence>
<evidence type="ECO:0000256" key="12">
    <source>
        <dbReference type="ARBA" id="ARBA00023295"/>
    </source>
</evidence>
<feature type="domain" description="Helicase C-terminal" evidence="21">
    <location>
        <begin position="284"/>
        <end position="429"/>
    </location>
</feature>
<keyword evidence="10" id="KW-0067">ATP-binding</keyword>
<dbReference type="Pfam" id="PF00271">
    <property type="entry name" value="Helicase_C"/>
    <property type="match status" value="1"/>
</dbReference>
<evidence type="ECO:0000256" key="10">
    <source>
        <dbReference type="ARBA" id="ARBA00022840"/>
    </source>
</evidence>
<comment type="subcellular location">
    <subcellularLocation>
        <location evidence="1">Nucleus</location>
    </subcellularLocation>
    <subcellularLocation>
        <location evidence="2">Secreted</location>
        <location evidence="2">Cell wall</location>
    </subcellularLocation>
</comment>
<evidence type="ECO:0000256" key="3">
    <source>
        <dbReference type="ARBA" id="ARBA00008834"/>
    </source>
</evidence>
<evidence type="ECO:0000256" key="9">
    <source>
        <dbReference type="ARBA" id="ARBA00022806"/>
    </source>
</evidence>
<dbReference type="InterPro" id="IPR014001">
    <property type="entry name" value="Helicase_ATP-bd"/>
</dbReference>
<dbReference type="GO" id="GO:0005634">
    <property type="term" value="C:nucleus"/>
    <property type="evidence" value="ECO:0007669"/>
    <property type="project" value="UniProtKB-SubCell"/>
</dbReference>
<organism evidence="23 24">
    <name type="scientific">Malus domestica</name>
    <name type="common">Apple</name>
    <name type="synonym">Pyrus malus</name>
    <dbReference type="NCBI Taxonomy" id="3750"/>
    <lineage>
        <taxon>Eukaryota</taxon>
        <taxon>Viridiplantae</taxon>
        <taxon>Streptophyta</taxon>
        <taxon>Embryophyta</taxon>
        <taxon>Tracheophyta</taxon>
        <taxon>Spermatophyta</taxon>
        <taxon>Magnoliopsida</taxon>
        <taxon>eudicotyledons</taxon>
        <taxon>Gunneridae</taxon>
        <taxon>Pentapetalae</taxon>
        <taxon>rosids</taxon>
        <taxon>fabids</taxon>
        <taxon>Rosales</taxon>
        <taxon>Rosaceae</taxon>
        <taxon>Amygdaloideae</taxon>
        <taxon>Maleae</taxon>
        <taxon>Malus</taxon>
    </lineage>
</organism>
<dbReference type="SMART" id="SM00487">
    <property type="entry name" value="DEXDc"/>
    <property type="match status" value="1"/>
</dbReference>
<dbReference type="Pfam" id="PF00295">
    <property type="entry name" value="Glyco_hydro_28"/>
    <property type="match status" value="2"/>
</dbReference>
<evidence type="ECO:0000259" key="20">
    <source>
        <dbReference type="PROSITE" id="PS51192"/>
    </source>
</evidence>
<feature type="domain" description="DEAD-box RNA helicase Q" evidence="22">
    <location>
        <begin position="52"/>
        <end position="80"/>
    </location>
</feature>
<dbReference type="GO" id="GO:0005975">
    <property type="term" value="P:carbohydrate metabolic process"/>
    <property type="evidence" value="ECO:0007669"/>
    <property type="project" value="InterPro"/>
</dbReference>
<comment type="subunit">
    <text evidence="16">Interacts with ALY2 and MOS11.</text>
</comment>
<dbReference type="AlphaFoldDB" id="A0A498HNA4"/>
<dbReference type="PROSITE" id="PS51192">
    <property type="entry name" value="HELICASE_ATP_BIND_1"/>
    <property type="match status" value="1"/>
</dbReference>
<dbReference type="GO" id="GO:0005524">
    <property type="term" value="F:ATP binding"/>
    <property type="evidence" value="ECO:0007669"/>
    <property type="project" value="UniProtKB-KW"/>
</dbReference>
<keyword evidence="12 19" id="KW-0326">Glycosidase</keyword>
<comment type="caution">
    <text evidence="23">The sequence shown here is derived from an EMBL/GenBank/DDBJ whole genome shotgun (WGS) entry which is preliminary data.</text>
</comment>